<dbReference type="EMBL" id="LAZR01020513">
    <property type="protein sequence ID" value="KKL88616.1"/>
    <property type="molecule type" value="Genomic_DNA"/>
</dbReference>
<reference evidence="1" key="1">
    <citation type="journal article" date="2015" name="Nature">
        <title>Complex archaea that bridge the gap between prokaryotes and eukaryotes.</title>
        <authorList>
            <person name="Spang A."/>
            <person name="Saw J.H."/>
            <person name="Jorgensen S.L."/>
            <person name="Zaremba-Niedzwiedzka K."/>
            <person name="Martijn J."/>
            <person name="Lind A.E."/>
            <person name="van Eijk R."/>
            <person name="Schleper C."/>
            <person name="Guy L."/>
            <person name="Ettema T.J."/>
        </authorList>
    </citation>
    <scope>NUCLEOTIDE SEQUENCE</scope>
</reference>
<protein>
    <submittedName>
        <fullName evidence="1">Uncharacterized protein</fullName>
    </submittedName>
</protein>
<name>A0A0F9GDM4_9ZZZZ</name>
<accession>A0A0F9GDM4</accession>
<proteinExistence type="predicted"/>
<organism evidence="1">
    <name type="scientific">marine sediment metagenome</name>
    <dbReference type="NCBI Taxonomy" id="412755"/>
    <lineage>
        <taxon>unclassified sequences</taxon>
        <taxon>metagenomes</taxon>
        <taxon>ecological metagenomes</taxon>
    </lineage>
</organism>
<gene>
    <name evidence="1" type="ORF">LCGC14_1922880</name>
</gene>
<evidence type="ECO:0000313" key="1">
    <source>
        <dbReference type="EMBL" id="KKL88616.1"/>
    </source>
</evidence>
<feature type="non-terminal residue" evidence="1">
    <location>
        <position position="1"/>
    </location>
</feature>
<dbReference type="AlphaFoldDB" id="A0A0F9GDM4"/>
<comment type="caution">
    <text evidence="1">The sequence shown here is derived from an EMBL/GenBank/DDBJ whole genome shotgun (WGS) entry which is preliminary data.</text>
</comment>
<sequence>ASANVKFLSVISINLCTSVAGSYEWVNGNYPEILKLFFGSWK</sequence>